<evidence type="ECO:0000313" key="2">
    <source>
        <dbReference type="EMBL" id="CAG6443411.1"/>
    </source>
</evidence>
<feature type="compositionally biased region" description="Low complexity" evidence="1">
    <location>
        <begin position="79"/>
        <end position="90"/>
    </location>
</feature>
<feature type="region of interest" description="Disordered" evidence="1">
    <location>
        <begin position="125"/>
        <end position="168"/>
    </location>
</feature>
<dbReference type="AlphaFoldDB" id="A0A8D8EQI3"/>
<name>A0A8D8EQI3_CULPI</name>
<proteinExistence type="predicted"/>
<feature type="compositionally biased region" description="Basic residues" evidence="1">
    <location>
        <begin position="18"/>
        <end position="30"/>
    </location>
</feature>
<sequence length="168" mass="18446">MPRYSRSSRSWICSRTGASRRTRSSGRSRWRACSSGATGSSSRRSCTRRGRCPPSTACRPSRCARRGTTSCIASPRAITSSGTSWRSSRSYPRRRSAKSCARWPGSIRTAPGVCCCRRTRSSPRTSRKLATGRTRSGRPARTSSTRWSAARNGCGNGRADRRVSTTSR</sequence>
<feature type="compositionally biased region" description="Low complexity" evidence="1">
    <location>
        <begin position="31"/>
        <end position="44"/>
    </location>
</feature>
<evidence type="ECO:0000256" key="1">
    <source>
        <dbReference type="SAM" id="MobiDB-lite"/>
    </source>
</evidence>
<organism evidence="2">
    <name type="scientific">Culex pipiens</name>
    <name type="common">House mosquito</name>
    <dbReference type="NCBI Taxonomy" id="7175"/>
    <lineage>
        <taxon>Eukaryota</taxon>
        <taxon>Metazoa</taxon>
        <taxon>Ecdysozoa</taxon>
        <taxon>Arthropoda</taxon>
        <taxon>Hexapoda</taxon>
        <taxon>Insecta</taxon>
        <taxon>Pterygota</taxon>
        <taxon>Neoptera</taxon>
        <taxon>Endopterygota</taxon>
        <taxon>Diptera</taxon>
        <taxon>Nematocera</taxon>
        <taxon>Culicoidea</taxon>
        <taxon>Culicidae</taxon>
        <taxon>Culicinae</taxon>
        <taxon>Culicini</taxon>
        <taxon>Culex</taxon>
        <taxon>Culex</taxon>
    </lineage>
</organism>
<feature type="region of interest" description="Disordered" evidence="1">
    <location>
        <begin position="15"/>
        <end position="55"/>
    </location>
</feature>
<feature type="region of interest" description="Disordered" evidence="1">
    <location>
        <begin position="74"/>
        <end position="98"/>
    </location>
</feature>
<reference evidence="2" key="1">
    <citation type="submission" date="2021-05" db="EMBL/GenBank/DDBJ databases">
        <authorList>
            <person name="Alioto T."/>
            <person name="Alioto T."/>
            <person name="Gomez Garrido J."/>
        </authorList>
    </citation>
    <scope>NUCLEOTIDE SEQUENCE</scope>
</reference>
<feature type="compositionally biased region" description="Basic and acidic residues" evidence="1">
    <location>
        <begin position="158"/>
        <end position="168"/>
    </location>
</feature>
<protein>
    <submittedName>
        <fullName evidence="2">(northern house mosquito) hypothetical protein</fullName>
    </submittedName>
</protein>
<dbReference type="EMBL" id="HBUE01000247">
    <property type="protein sequence ID" value="CAG6443411.1"/>
    <property type="molecule type" value="Transcribed_RNA"/>
</dbReference>
<accession>A0A8D8EQI3</accession>